<name>A0A556QLI0_9BACT</name>
<accession>A0A556QLI0</accession>
<keyword evidence="3" id="KW-1185">Reference proteome</keyword>
<dbReference type="AlphaFoldDB" id="A0A556QLI0"/>
<dbReference type="Pfam" id="PF08238">
    <property type="entry name" value="Sel1"/>
    <property type="match status" value="6"/>
</dbReference>
<dbReference type="PANTHER" id="PTHR11102">
    <property type="entry name" value="SEL-1-LIKE PROTEIN"/>
    <property type="match status" value="1"/>
</dbReference>
<sequence length="798" mass="86832">MTFTRPRPSSLTATCGLLSLSALLLAATARAENPYNYRYGTMAHENARASNAYNDRINAPVTNRAGYTPDFSSTINQIRQTMGTKAPFDSRTGSERYQDEQRAAEARMWAKASEEIAKLPRPSAPPKPALLTTLRAEANDGNVETMHRLGTILFYAFDGTDTKAEGLAWFKRAAARGDAKATNELLSIYLGKSAYADFPAAVQIFTDKARAGDDHCTRQLADAYLTGIPGKLEANPQKAVEFLELGAARGEGYCGITLGRAYRDGQLLPKNVAQDSAKAIATYRQLIEVQRAHPELKSYNYYTGSAGWEWFQLELAARPDLAGIPADTLSLWEFAATRGELSTVASTHRLAAALGALYDEGKVVPRDADKALLFHSISVSGFTEGSKTDPEWNAVIFDDVRQSRVLALVADRLLARPQPWPPISMLGTIAPATKANVSDLYGAAVNFAKRSKVPFPHPSLMLYRLSADPAYKLTSDTTKWIPFLAESLELGEVPAEPATADSADYAALLYEHAVLVRAESYEGIQKSIAAFQVSWARGYTPAALPLAELTDDGYLPGGRDAAKQLARAGAEKGDPYCAAQLGSWLTGELVAQPKPDPALVAESRRWLRQAFKANIERVTEDLADNYAANGDYRQAALNYRVGLRQAPSPRLQAGYAELLAAGKGDEKPDPKKAFELLKTAATEDPRYLVRLAQVIERAEWGATKDMNEVRELLERALYGASEWKAGIELARIYHTGVDGEKNEDRAANMLRAAGERGGAEAALAVAAAYEKGDIIDKDPTQVAYWKKVAIEGINLDPG</sequence>
<organism evidence="2 3">
    <name type="scientific">Rariglobus hedericola</name>
    <dbReference type="NCBI Taxonomy" id="2597822"/>
    <lineage>
        <taxon>Bacteria</taxon>
        <taxon>Pseudomonadati</taxon>
        <taxon>Verrucomicrobiota</taxon>
        <taxon>Opitutia</taxon>
        <taxon>Opitutales</taxon>
        <taxon>Opitutaceae</taxon>
        <taxon>Rariglobus</taxon>
    </lineage>
</organism>
<gene>
    <name evidence="2" type="ORF">FPL22_15600</name>
</gene>
<dbReference type="InterPro" id="IPR006597">
    <property type="entry name" value="Sel1-like"/>
</dbReference>
<dbReference type="SUPFAM" id="SSF81901">
    <property type="entry name" value="HCP-like"/>
    <property type="match status" value="3"/>
</dbReference>
<proteinExistence type="predicted"/>
<protein>
    <submittedName>
        <fullName evidence="2">Sel1 repeat family protein</fullName>
    </submittedName>
</protein>
<dbReference type="InterPro" id="IPR050767">
    <property type="entry name" value="Sel1_AlgK"/>
</dbReference>
<dbReference type="SMART" id="SM00671">
    <property type="entry name" value="SEL1"/>
    <property type="match status" value="6"/>
</dbReference>
<dbReference type="RefSeq" id="WP_144353931.1">
    <property type="nucleotide sequence ID" value="NZ_CBCRVV010000037.1"/>
</dbReference>
<evidence type="ECO:0000313" key="3">
    <source>
        <dbReference type="Proteomes" id="UP000315648"/>
    </source>
</evidence>
<dbReference type="Gene3D" id="1.25.40.10">
    <property type="entry name" value="Tetratricopeptide repeat domain"/>
    <property type="match status" value="2"/>
</dbReference>
<reference evidence="2 3" key="1">
    <citation type="submission" date="2019-07" db="EMBL/GenBank/DDBJ databases">
        <title>Description of 53C-WASEF.</title>
        <authorList>
            <person name="Pitt A."/>
            <person name="Hahn M.W."/>
        </authorList>
    </citation>
    <scope>NUCLEOTIDE SEQUENCE [LARGE SCALE GENOMIC DNA]</scope>
    <source>
        <strain evidence="2 3">53C-WASEF</strain>
    </source>
</reference>
<feature type="chain" id="PRO_5022026682" evidence="1">
    <location>
        <begin position="32"/>
        <end position="798"/>
    </location>
</feature>
<dbReference type="EMBL" id="VMBG01000002">
    <property type="protein sequence ID" value="TSJ77510.1"/>
    <property type="molecule type" value="Genomic_DNA"/>
</dbReference>
<evidence type="ECO:0000256" key="1">
    <source>
        <dbReference type="SAM" id="SignalP"/>
    </source>
</evidence>
<comment type="caution">
    <text evidence="2">The sequence shown here is derived from an EMBL/GenBank/DDBJ whole genome shotgun (WGS) entry which is preliminary data.</text>
</comment>
<evidence type="ECO:0000313" key="2">
    <source>
        <dbReference type="EMBL" id="TSJ77510.1"/>
    </source>
</evidence>
<dbReference type="OrthoDB" id="179154at2"/>
<keyword evidence="1" id="KW-0732">Signal</keyword>
<dbReference type="PANTHER" id="PTHR11102:SF160">
    <property type="entry name" value="ERAD-ASSOCIATED E3 UBIQUITIN-PROTEIN LIGASE COMPONENT HRD3"/>
    <property type="match status" value="1"/>
</dbReference>
<dbReference type="InterPro" id="IPR011990">
    <property type="entry name" value="TPR-like_helical_dom_sf"/>
</dbReference>
<dbReference type="Proteomes" id="UP000315648">
    <property type="component" value="Unassembled WGS sequence"/>
</dbReference>
<feature type="signal peptide" evidence="1">
    <location>
        <begin position="1"/>
        <end position="31"/>
    </location>
</feature>